<dbReference type="InterPro" id="IPR035979">
    <property type="entry name" value="RBD_domain_sf"/>
</dbReference>
<accession>A0A8R1DJK5</accession>
<reference evidence="7" key="1">
    <citation type="submission" date="2010-08" db="EMBL/GenBank/DDBJ databases">
        <authorList>
            <consortium name="Caenorhabditis japonica Sequencing Consortium"/>
            <person name="Wilson R.K."/>
        </authorList>
    </citation>
    <scope>NUCLEOTIDE SEQUENCE [LARGE SCALE GENOMIC DNA]</scope>
    <source>
        <strain evidence="7">DF5081</strain>
    </source>
</reference>
<name>A0A8R1DJK5_CAEJA</name>
<evidence type="ECO:0000313" key="7">
    <source>
        <dbReference type="Proteomes" id="UP000005237"/>
    </source>
</evidence>
<dbReference type="Gene3D" id="3.30.70.330">
    <property type="match status" value="2"/>
</dbReference>
<dbReference type="GO" id="GO:0003723">
    <property type="term" value="F:RNA binding"/>
    <property type="evidence" value="ECO:0007669"/>
    <property type="project" value="UniProtKB-UniRule"/>
</dbReference>
<protein>
    <recommendedName>
        <fullName evidence="5">RRM domain-containing protein</fullName>
    </recommendedName>
</protein>
<dbReference type="GO" id="GO:0009792">
    <property type="term" value="P:embryo development ending in birth or egg hatching"/>
    <property type="evidence" value="ECO:0007669"/>
    <property type="project" value="EnsemblMetazoa"/>
</dbReference>
<dbReference type="CDD" id="cd12684">
    <property type="entry name" value="RRM_cpo"/>
    <property type="match status" value="1"/>
</dbReference>
<dbReference type="GO" id="GO:0048666">
    <property type="term" value="P:neuron development"/>
    <property type="evidence" value="ECO:0007669"/>
    <property type="project" value="EnsemblMetazoa"/>
</dbReference>
<dbReference type="SUPFAM" id="SSF54928">
    <property type="entry name" value="RNA-binding domain, RBD"/>
    <property type="match status" value="1"/>
</dbReference>
<proteinExistence type="predicted"/>
<reference evidence="6" key="2">
    <citation type="submission" date="2022-06" db="UniProtKB">
        <authorList>
            <consortium name="EnsemblMetazoa"/>
        </authorList>
    </citation>
    <scope>IDENTIFICATION</scope>
    <source>
        <strain evidence="6">DF5081</strain>
    </source>
</reference>
<evidence type="ECO:0000256" key="2">
    <source>
        <dbReference type="ARBA" id="ARBA00022884"/>
    </source>
</evidence>
<dbReference type="EnsemblMetazoa" id="CJA04441.1">
    <property type="protein sequence ID" value="CJA04441.1"/>
    <property type="gene ID" value="WBGene00123645"/>
</dbReference>
<dbReference type="GO" id="GO:0031581">
    <property type="term" value="P:hemidesmosome assembly"/>
    <property type="evidence" value="ECO:0007669"/>
    <property type="project" value="EnsemblMetazoa"/>
</dbReference>
<dbReference type="GO" id="GO:0002119">
    <property type="term" value="P:nematode larval development"/>
    <property type="evidence" value="ECO:0007669"/>
    <property type="project" value="EnsemblMetazoa"/>
</dbReference>
<keyword evidence="3" id="KW-0539">Nucleus</keyword>
<dbReference type="InterPro" id="IPR034788">
    <property type="entry name" value="Cpo_RRM"/>
</dbReference>
<organism evidence="6 7">
    <name type="scientific">Caenorhabditis japonica</name>
    <dbReference type="NCBI Taxonomy" id="281687"/>
    <lineage>
        <taxon>Eukaryota</taxon>
        <taxon>Metazoa</taxon>
        <taxon>Ecdysozoa</taxon>
        <taxon>Nematoda</taxon>
        <taxon>Chromadorea</taxon>
        <taxon>Rhabditida</taxon>
        <taxon>Rhabditina</taxon>
        <taxon>Rhabditomorpha</taxon>
        <taxon>Rhabditoidea</taxon>
        <taxon>Rhabditidae</taxon>
        <taxon>Peloderinae</taxon>
        <taxon>Caenorhabditis</taxon>
    </lineage>
</organism>
<dbReference type="GO" id="GO:0005634">
    <property type="term" value="C:nucleus"/>
    <property type="evidence" value="ECO:0007669"/>
    <property type="project" value="UniProtKB-SubCell"/>
</dbReference>
<dbReference type="FunFam" id="3.30.70.330:FF:000037">
    <property type="entry name" value="RNA-binding protein with multiple splicing 2"/>
    <property type="match status" value="1"/>
</dbReference>
<dbReference type="InterPro" id="IPR012677">
    <property type="entry name" value="Nucleotide-bd_a/b_plait_sf"/>
</dbReference>
<dbReference type="AlphaFoldDB" id="A0A8R1DJK5"/>
<evidence type="ECO:0000313" key="6">
    <source>
        <dbReference type="EnsemblMetazoa" id="CJA04441.1"/>
    </source>
</evidence>
<dbReference type="GO" id="GO:0007638">
    <property type="term" value="P:mechanosensory behavior"/>
    <property type="evidence" value="ECO:0007669"/>
    <property type="project" value="EnsemblMetazoa"/>
</dbReference>
<dbReference type="SMART" id="SM00360">
    <property type="entry name" value="RRM"/>
    <property type="match status" value="2"/>
</dbReference>
<evidence type="ECO:0000256" key="4">
    <source>
        <dbReference type="PROSITE-ProRule" id="PRU00176"/>
    </source>
</evidence>
<evidence type="ECO:0000259" key="5">
    <source>
        <dbReference type="PROSITE" id="PS50102"/>
    </source>
</evidence>
<evidence type="ECO:0000256" key="1">
    <source>
        <dbReference type="ARBA" id="ARBA00004123"/>
    </source>
</evidence>
<dbReference type="Pfam" id="PF00076">
    <property type="entry name" value="RRM_1"/>
    <property type="match status" value="2"/>
</dbReference>
<keyword evidence="7" id="KW-1185">Reference proteome</keyword>
<dbReference type="Proteomes" id="UP000005237">
    <property type="component" value="Unassembled WGS sequence"/>
</dbReference>
<comment type="subcellular location">
    <subcellularLocation>
        <location evidence="1">Nucleus</location>
    </subcellularLocation>
</comment>
<feature type="domain" description="RRM" evidence="5">
    <location>
        <begin position="234"/>
        <end position="311"/>
    </location>
</feature>
<sequence>MDGPKPNLASAVSMESLNSVSSEATNPSQVRTLFVSGLPMDAKPRELYLLFRGCRGYEGALLKMTSKNGKPTSPVGFVTFLTQQDAQDARKLLQGVRFDPECAQVLRLELAKSNTKVARPKQSPPPQQNALSAAGMQQFLAPMQPDLLLDPQSAALLNEHQLLALSLPHLHAAQALQAAYMPSSAFQQFNQPLYAAAAAAQLHPAAAAAAGISQAQQQHHQQQQQTQASTSACSTLFVANLSAEVNEDQLRSVFKAFSGFTRLRLHNKNGSCVAFVEYSDLQKATQAMLSLQGFQVSPNDRGGLRIEYARNKMADVNG</sequence>
<dbReference type="PROSITE" id="PS50102">
    <property type="entry name" value="RRM"/>
    <property type="match status" value="2"/>
</dbReference>
<dbReference type="FunFam" id="3.30.70.330:FF:000029">
    <property type="entry name" value="U2 small nuclear ribonucleoprotein B"/>
    <property type="match status" value="1"/>
</dbReference>
<feature type="domain" description="RRM" evidence="5">
    <location>
        <begin position="31"/>
        <end position="113"/>
    </location>
</feature>
<evidence type="ECO:0000256" key="3">
    <source>
        <dbReference type="ARBA" id="ARBA00023242"/>
    </source>
</evidence>
<keyword evidence="2 4" id="KW-0694">RNA-binding</keyword>
<dbReference type="PANTHER" id="PTHR10501">
    <property type="entry name" value="U1 SMALL NUCLEAR RIBONUCLEOPROTEIN A/U2 SMALL NUCLEAR RIBONUCLEOPROTEIN B"/>
    <property type="match status" value="1"/>
</dbReference>
<dbReference type="InterPro" id="IPR000504">
    <property type="entry name" value="RRM_dom"/>
</dbReference>
<dbReference type="GO" id="GO:0048644">
    <property type="term" value="P:muscle organ morphogenesis"/>
    <property type="evidence" value="ECO:0007669"/>
    <property type="project" value="EnsemblMetazoa"/>
</dbReference>